<dbReference type="Gene3D" id="3.40.30.10">
    <property type="entry name" value="Glutaredoxin"/>
    <property type="match status" value="1"/>
</dbReference>
<dbReference type="InterPro" id="IPR050553">
    <property type="entry name" value="Thioredoxin_ResA/DsbE_sf"/>
</dbReference>
<dbReference type="InterPro" id="IPR013766">
    <property type="entry name" value="Thioredoxin_domain"/>
</dbReference>
<dbReference type="PANTHER" id="PTHR42852">
    <property type="entry name" value="THIOL:DISULFIDE INTERCHANGE PROTEIN DSBE"/>
    <property type="match status" value="1"/>
</dbReference>
<sequence length="149" mass="16452">MDGAIDRSFAGELMPAVELVDPAGKTLNLAALQGRPVLVNLWATWCAPCVVEMPMLDNLADEFGDRLRVVTVSQDLRGAELVEPFFAEKKFRNLEPWLDTENELGFKFQGNLPTTVLYDASGTEIFRVAGGYEWDSEEARAAIEEAIGN</sequence>
<dbReference type="GO" id="GO:0030313">
    <property type="term" value="C:cell envelope"/>
    <property type="evidence" value="ECO:0007669"/>
    <property type="project" value="UniProtKB-SubCell"/>
</dbReference>
<dbReference type="STRING" id="361183.AMC99_01796"/>
<organism evidence="5 6">
    <name type="scientific">Altererythrobacter epoxidivorans</name>
    <dbReference type="NCBI Taxonomy" id="361183"/>
    <lineage>
        <taxon>Bacteria</taxon>
        <taxon>Pseudomonadati</taxon>
        <taxon>Pseudomonadota</taxon>
        <taxon>Alphaproteobacteria</taxon>
        <taxon>Sphingomonadales</taxon>
        <taxon>Erythrobacteraceae</taxon>
        <taxon>Altererythrobacter</taxon>
    </lineage>
</organism>
<dbReference type="AlphaFoldDB" id="A0A0M4M8Q5"/>
<dbReference type="InterPro" id="IPR036249">
    <property type="entry name" value="Thioredoxin-like_sf"/>
</dbReference>
<evidence type="ECO:0000313" key="6">
    <source>
        <dbReference type="Proteomes" id="UP000057938"/>
    </source>
</evidence>
<dbReference type="CDD" id="cd02966">
    <property type="entry name" value="TlpA_like_family"/>
    <property type="match status" value="1"/>
</dbReference>
<dbReference type="SUPFAM" id="SSF52833">
    <property type="entry name" value="Thioredoxin-like"/>
    <property type="match status" value="1"/>
</dbReference>
<evidence type="ECO:0000256" key="2">
    <source>
        <dbReference type="ARBA" id="ARBA00022748"/>
    </source>
</evidence>
<keyword evidence="2" id="KW-0201">Cytochrome c-type biogenesis</keyword>
<evidence type="ECO:0000259" key="4">
    <source>
        <dbReference type="PROSITE" id="PS51352"/>
    </source>
</evidence>
<name>A0A0M4M8Q5_9SPHN</name>
<comment type="subcellular location">
    <subcellularLocation>
        <location evidence="1">Cell envelope</location>
    </subcellularLocation>
</comment>
<keyword evidence="3" id="KW-0676">Redox-active center</keyword>
<protein>
    <submittedName>
        <fullName evidence="5">Thiol:disulfide oxidoreductase TlpA</fullName>
    </submittedName>
</protein>
<dbReference type="InterPro" id="IPR013740">
    <property type="entry name" value="Redoxin"/>
</dbReference>
<dbReference type="InterPro" id="IPR017937">
    <property type="entry name" value="Thioredoxin_CS"/>
</dbReference>
<dbReference type="PATRIC" id="fig|361183.4.peg.1765"/>
<keyword evidence="6" id="KW-1185">Reference proteome</keyword>
<dbReference type="PANTHER" id="PTHR42852:SF13">
    <property type="entry name" value="PROTEIN DIPZ"/>
    <property type="match status" value="1"/>
</dbReference>
<dbReference type="GO" id="GO:0015036">
    <property type="term" value="F:disulfide oxidoreductase activity"/>
    <property type="evidence" value="ECO:0007669"/>
    <property type="project" value="UniProtKB-ARBA"/>
</dbReference>
<evidence type="ECO:0000256" key="3">
    <source>
        <dbReference type="ARBA" id="ARBA00023284"/>
    </source>
</evidence>
<dbReference type="PROSITE" id="PS51352">
    <property type="entry name" value="THIOREDOXIN_2"/>
    <property type="match status" value="1"/>
</dbReference>
<dbReference type="KEGG" id="aep:AMC99_01796"/>
<accession>A0A0M4M8Q5</accession>
<evidence type="ECO:0000313" key="5">
    <source>
        <dbReference type="EMBL" id="ALE17085.1"/>
    </source>
</evidence>
<dbReference type="RefSeq" id="WP_338021430.1">
    <property type="nucleotide sequence ID" value="NZ_CP012669.1"/>
</dbReference>
<dbReference type="Proteomes" id="UP000057938">
    <property type="component" value="Chromosome"/>
</dbReference>
<reference evidence="5 6" key="1">
    <citation type="submission" date="2015-09" db="EMBL/GenBank/DDBJ databases">
        <title>Complete genome sequence of a benzo[a]pyrene-degrading bacterium Altererythrobacter epoxidivorans CGMCC 1.7731T.</title>
        <authorList>
            <person name="Li Z."/>
            <person name="Cheng H."/>
            <person name="Huo Y."/>
            <person name="Xu X."/>
        </authorList>
    </citation>
    <scope>NUCLEOTIDE SEQUENCE [LARGE SCALE GENOMIC DNA]</scope>
    <source>
        <strain evidence="5 6">CGMCC 1.7731</strain>
    </source>
</reference>
<dbReference type="EMBL" id="CP012669">
    <property type="protein sequence ID" value="ALE17085.1"/>
    <property type="molecule type" value="Genomic_DNA"/>
</dbReference>
<dbReference type="PROSITE" id="PS00194">
    <property type="entry name" value="THIOREDOXIN_1"/>
    <property type="match status" value="1"/>
</dbReference>
<gene>
    <name evidence="5" type="ORF">AMC99_01796</name>
</gene>
<dbReference type="Pfam" id="PF08534">
    <property type="entry name" value="Redoxin"/>
    <property type="match status" value="1"/>
</dbReference>
<feature type="domain" description="Thioredoxin" evidence="4">
    <location>
        <begin position="8"/>
        <end position="148"/>
    </location>
</feature>
<dbReference type="GO" id="GO:0017004">
    <property type="term" value="P:cytochrome complex assembly"/>
    <property type="evidence" value="ECO:0007669"/>
    <property type="project" value="UniProtKB-KW"/>
</dbReference>
<evidence type="ECO:0000256" key="1">
    <source>
        <dbReference type="ARBA" id="ARBA00004196"/>
    </source>
</evidence>
<proteinExistence type="predicted"/>